<dbReference type="Proteomes" id="UP000038009">
    <property type="component" value="Unassembled WGS sequence"/>
</dbReference>
<organism evidence="1 2">
    <name type="scientific">Leptomonas seymouri</name>
    <dbReference type="NCBI Taxonomy" id="5684"/>
    <lineage>
        <taxon>Eukaryota</taxon>
        <taxon>Discoba</taxon>
        <taxon>Euglenozoa</taxon>
        <taxon>Kinetoplastea</taxon>
        <taxon>Metakinetoplastina</taxon>
        <taxon>Trypanosomatida</taxon>
        <taxon>Trypanosomatidae</taxon>
        <taxon>Leishmaniinae</taxon>
        <taxon>Leptomonas</taxon>
    </lineage>
</organism>
<dbReference type="OMA" id="KEVWMIR"/>
<dbReference type="AlphaFoldDB" id="A0A0N1PCW5"/>
<sequence length="219" mass="24491">MDSRVVQIPVRKQGAWERGNWSTRVLTVDVATATLTVSRRHHPNNVLYHSMQLDAVQMWPHFKQRNLTDSIHSIQAMMTLRLIGRVVPVPEFSSRRGLTPASVETAQSALPSETSKVPTAALGIYPSSLVSRYAFTAGNRSKEPRLLGTWFGSKEVWMIRFTAYQSYELFLELVRAMSHEKVHRAPLLGSAAEHDLDVIRTAWVKNGGASGINTEIALL</sequence>
<keyword evidence="2" id="KW-1185">Reference proteome</keyword>
<comment type="caution">
    <text evidence="1">The sequence shown here is derived from an EMBL/GenBank/DDBJ whole genome shotgun (WGS) entry which is preliminary data.</text>
</comment>
<reference evidence="1 2" key="1">
    <citation type="journal article" date="2015" name="PLoS Pathog.">
        <title>Leptomonas seymouri: Adaptations to the Dixenous Life Cycle Analyzed by Genome Sequencing, Transcriptome Profiling and Co-infection with Leishmania donovani.</title>
        <authorList>
            <person name="Kraeva N."/>
            <person name="Butenko A."/>
            <person name="Hlavacova J."/>
            <person name="Kostygov A."/>
            <person name="Myskova J."/>
            <person name="Grybchuk D."/>
            <person name="Lestinova T."/>
            <person name="Votypka J."/>
            <person name="Volf P."/>
            <person name="Opperdoes F."/>
            <person name="Flegontov P."/>
            <person name="Lukes J."/>
            <person name="Yurchenko V."/>
        </authorList>
    </citation>
    <scope>NUCLEOTIDE SEQUENCE [LARGE SCALE GENOMIC DNA]</scope>
    <source>
        <strain evidence="1 2">ATCC 30220</strain>
    </source>
</reference>
<protein>
    <submittedName>
        <fullName evidence="1">Uncharacterized protein</fullName>
    </submittedName>
</protein>
<dbReference type="EMBL" id="LJSK01000063">
    <property type="protein sequence ID" value="KPI88070.1"/>
    <property type="molecule type" value="Genomic_DNA"/>
</dbReference>
<name>A0A0N1PCW5_LEPSE</name>
<dbReference type="VEuPathDB" id="TriTrypDB:Lsey_0063_0180"/>
<evidence type="ECO:0000313" key="2">
    <source>
        <dbReference type="Proteomes" id="UP000038009"/>
    </source>
</evidence>
<gene>
    <name evidence="1" type="ORF">ABL78_2846</name>
</gene>
<dbReference type="OrthoDB" id="258898at2759"/>
<accession>A0A0N1PCW5</accession>
<proteinExistence type="predicted"/>
<evidence type="ECO:0000313" key="1">
    <source>
        <dbReference type="EMBL" id="KPI88070.1"/>
    </source>
</evidence>